<dbReference type="SMART" id="SM01321">
    <property type="entry name" value="Y1_Tnp"/>
    <property type="match status" value="1"/>
</dbReference>
<dbReference type="EMBL" id="CP036265">
    <property type="protein sequence ID" value="QDT16533.1"/>
    <property type="molecule type" value="Genomic_DNA"/>
</dbReference>
<dbReference type="GO" id="GO:0004803">
    <property type="term" value="F:transposase activity"/>
    <property type="evidence" value="ECO:0007669"/>
    <property type="project" value="InterPro"/>
</dbReference>
<evidence type="ECO:0000259" key="1">
    <source>
        <dbReference type="SMART" id="SM01321"/>
    </source>
</evidence>
<dbReference type="Proteomes" id="UP000318741">
    <property type="component" value="Chromosome"/>
</dbReference>
<dbReference type="GO" id="GO:0003677">
    <property type="term" value="F:DNA binding"/>
    <property type="evidence" value="ECO:0007669"/>
    <property type="project" value="InterPro"/>
</dbReference>
<gene>
    <name evidence="2" type="ORF">CA12_26380</name>
</gene>
<sequence>MVAAYHLIWTAYGWWLPNDPRGSMSKAISVRSLRELGPLHQGRRTVQPAGREIRAFYERAAEKLRYDLLTFSPGQCGCIAEAMGEAVRRCGYTCYAAAAMPDHVHVLIRKHRDRGETMIENLQNASRDLLRERGHRDEEHPVWGGPGWVVFLETPADVRRVIRYVEQNPVKIGWPVQNWIWVTEYDGWLPGLSPHRRDPRNRKRPR</sequence>
<dbReference type="InterPro" id="IPR036515">
    <property type="entry name" value="Transposase_17_sf"/>
</dbReference>
<dbReference type="Gene3D" id="3.30.70.1290">
    <property type="entry name" value="Transposase IS200-like"/>
    <property type="match status" value="1"/>
</dbReference>
<name>A0A517PAX6_9PLAN</name>
<dbReference type="KEGG" id="acaf:CA12_26380"/>
<evidence type="ECO:0000313" key="2">
    <source>
        <dbReference type="EMBL" id="QDT16533.1"/>
    </source>
</evidence>
<organism evidence="2 3">
    <name type="scientific">Alienimonas californiensis</name>
    <dbReference type="NCBI Taxonomy" id="2527989"/>
    <lineage>
        <taxon>Bacteria</taxon>
        <taxon>Pseudomonadati</taxon>
        <taxon>Planctomycetota</taxon>
        <taxon>Planctomycetia</taxon>
        <taxon>Planctomycetales</taxon>
        <taxon>Planctomycetaceae</taxon>
        <taxon>Alienimonas</taxon>
    </lineage>
</organism>
<dbReference type="GO" id="GO:0006313">
    <property type="term" value="P:DNA transposition"/>
    <property type="evidence" value="ECO:0007669"/>
    <property type="project" value="InterPro"/>
</dbReference>
<proteinExistence type="predicted"/>
<evidence type="ECO:0000313" key="3">
    <source>
        <dbReference type="Proteomes" id="UP000318741"/>
    </source>
</evidence>
<protein>
    <recommendedName>
        <fullName evidence="1">Transposase IS200-like domain-containing protein</fullName>
    </recommendedName>
</protein>
<reference evidence="2 3" key="1">
    <citation type="submission" date="2019-02" db="EMBL/GenBank/DDBJ databases">
        <title>Deep-cultivation of Planctomycetes and their phenomic and genomic characterization uncovers novel biology.</title>
        <authorList>
            <person name="Wiegand S."/>
            <person name="Jogler M."/>
            <person name="Boedeker C."/>
            <person name="Pinto D."/>
            <person name="Vollmers J."/>
            <person name="Rivas-Marin E."/>
            <person name="Kohn T."/>
            <person name="Peeters S.H."/>
            <person name="Heuer A."/>
            <person name="Rast P."/>
            <person name="Oberbeckmann S."/>
            <person name="Bunk B."/>
            <person name="Jeske O."/>
            <person name="Meyerdierks A."/>
            <person name="Storesund J.E."/>
            <person name="Kallscheuer N."/>
            <person name="Luecker S."/>
            <person name="Lage O.M."/>
            <person name="Pohl T."/>
            <person name="Merkel B.J."/>
            <person name="Hornburger P."/>
            <person name="Mueller R.-W."/>
            <person name="Bruemmer F."/>
            <person name="Labrenz M."/>
            <person name="Spormann A.M."/>
            <person name="Op den Camp H."/>
            <person name="Overmann J."/>
            <person name="Amann R."/>
            <person name="Jetten M.S.M."/>
            <person name="Mascher T."/>
            <person name="Medema M.H."/>
            <person name="Devos D.P."/>
            <person name="Kaster A.-K."/>
            <person name="Ovreas L."/>
            <person name="Rohde M."/>
            <person name="Galperin M.Y."/>
            <person name="Jogler C."/>
        </authorList>
    </citation>
    <scope>NUCLEOTIDE SEQUENCE [LARGE SCALE GENOMIC DNA]</scope>
    <source>
        <strain evidence="2 3">CA12</strain>
    </source>
</reference>
<dbReference type="AlphaFoldDB" id="A0A517PAX6"/>
<dbReference type="OrthoDB" id="274904at2"/>
<feature type="domain" description="Transposase IS200-like" evidence="1">
    <location>
        <begin position="2"/>
        <end position="168"/>
    </location>
</feature>
<keyword evidence="3" id="KW-1185">Reference proteome</keyword>
<dbReference type="SUPFAM" id="SSF143422">
    <property type="entry name" value="Transposase IS200-like"/>
    <property type="match status" value="1"/>
</dbReference>
<accession>A0A517PAX6</accession>
<dbReference type="InterPro" id="IPR002686">
    <property type="entry name" value="Transposase_17"/>
</dbReference>